<dbReference type="KEGG" id="pfp:PFL1_06785"/>
<accession>A0A061H0N0</accession>
<dbReference type="Pfam" id="PF02330">
    <property type="entry name" value="MAM33"/>
    <property type="match status" value="1"/>
</dbReference>
<dbReference type="SUPFAM" id="SSF54529">
    <property type="entry name" value="Mitochondrial glycoprotein MAM33-like"/>
    <property type="match status" value="1"/>
</dbReference>
<reference evidence="2 3" key="1">
    <citation type="journal article" date="2013" name="Plant Cell">
        <title>The transition from a phytopathogenic smut ancestor to an anamorphic biocontrol agent deciphered by comparative whole-genome analysis.</title>
        <authorList>
            <person name="Lefebvre F."/>
            <person name="Joly D.L."/>
            <person name="Labbe C."/>
            <person name="Teichmann B."/>
            <person name="Linning R."/>
            <person name="Belzile F."/>
            <person name="Bakkeren G."/>
            <person name="Belanger R.R."/>
        </authorList>
    </citation>
    <scope>NUCLEOTIDE SEQUENCE [LARGE SCALE GENOMIC DNA]</scope>
    <source>
        <strain evidence="2 3">PF-1</strain>
    </source>
</reference>
<gene>
    <name evidence="2" type="ORF">PFL1_06785</name>
</gene>
<evidence type="ECO:0000313" key="3">
    <source>
        <dbReference type="Proteomes" id="UP000053664"/>
    </source>
</evidence>
<dbReference type="HOGENOM" id="CLU_072692_0_0_1"/>
<dbReference type="GeneID" id="19320856"/>
<dbReference type="PANTHER" id="PTHR10826">
    <property type="entry name" value="COMPLEMENT COMPONENT 1"/>
    <property type="match status" value="1"/>
</dbReference>
<dbReference type="AlphaFoldDB" id="A0A061H0N0"/>
<name>A0A061H0N0_9BASI</name>
<dbReference type="PANTHER" id="PTHR10826:SF1">
    <property type="entry name" value="COMPLEMENT COMPONENT 1 Q SUBCOMPONENT-BINDING PROTEIN, MITOCHONDRIAL"/>
    <property type="match status" value="1"/>
</dbReference>
<proteinExistence type="predicted"/>
<dbReference type="Proteomes" id="UP000053664">
    <property type="component" value="Unassembled WGS sequence"/>
</dbReference>
<evidence type="ECO:0000256" key="1">
    <source>
        <dbReference type="SAM" id="MobiDB-lite"/>
    </source>
</evidence>
<dbReference type="InterPro" id="IPR003428">
    <property type="entry name" value="MAM33"/>
</dbReference>
<sequence length="286" mass="31270">MIGAATRSLARNTARLVQPLASTSRLAAASPAPLARAALVAPTLRNFGTTRPLLGAGESDVELSSRLAHEIAFEKENNASVLPAPDAEPEFVTKFKQTGIWKIDDKPGMDEIILSREFGNEHIRILVSIGDIDTTSADPTDLDAHDGQDGAAPHDGVDPDHPEDDPSSVAAFPVRMAITISKPNRGAMTFEAVAADGEMSIDNITFLRDNKMAEDLTVEADWARRGVYVGPQFDTLDEGVQEQFENFLVERGIDQDLALFIPNFAEYKEQKEYCQWLENVKDFVDA</sequence>
<organism evidence="2 3">
    <name type="scientific">Pseudozyma flocculosa PF-1</name>
    <dbReference type="NCBI Taxonomy" id="1277687"/>
    <lineage>
        <taxon>Eukaryota</taxon>
        <taxon>Fungi</taxon>
        <taxon>Dikarya</taxon>
        <taxon>Basidiomycota</taxon>
        <taxon>Ustilaginomycotina</taxon>
        <taxon>Ustilaginomycetes</taxon>
        <taxon>Ustilaginales</taxon>
        <taxon>Ustilaginaceae</taxon>
        <taxon>Pseudozyma</taxon>
    </lineage>
</organism>
<dbReference type="OrthoDB" id="278212at2759"/>
<evidence type="ECO:0000313" key="2">
    <source>
        <dbReference type="EMBL" id="EPQ25648.1"/>
    </source>
</evidence>
<dbReference type="eggNOG" id="KOG2536">
    <property type="taxonomic scope" value="Eukaryota"/>
</dbReference>
<dbReference type="RefSeq" id="XP_007882522.1">
    <property type="nucleotide sequence ID" value="XM_007884331.1"/>
</dbReference>
<feature type="region of interest" description="Disordered" evidence="1">
    <location>
        <begin position="136"/>
        <end position="168"/>
    </location>
</feature>
<dbReference type="InterPro" id="IPR036561">
    <property type="entry name" value="MAM33_sf"/>
</dbReference>
<dbReference type="EMBL" id="KE361653">
    <property type="protein sequence ID" value="EPQ25648.1"/>
    <property type="molecule type" value="Genomic_DNA"/>
</dbReference>
<protein>
    <recommendedName>
        <fullName evidence="4">Mitochondrial glyco protein</fullName>
    </recommendedName>
</protein>
<dbReference type="GO" id="GO:0005759">
    <property type="term" value="C:mitochondrial matrix"/>
    <property type="evidence" value="ECO:0007669"/>
    <property type="project" value="InterPro"/>
</dbReference>
<dbReference type="GO" id="GO:0042256">
    <property type="term" value="P:cytosolic ribosome assembly"/>
    <property type="evidence" value="ECO:0007669"/>
    <property type="project" value="TreeGrafter"/>
</dbReference>
<dbReference type="Gene3D" id="3.10.280.10">
    <property type="entry name" value="Mitochondrial glycoprotein"/>
    <property type="match status" value="1"/>
</dbReference>
<evidence type="ECO:0008006" key="4">
    <source>
        <dbReference type="Google" id="ProtNLM"/>
    </source>
</evidence>